<protein>
    <submittedName>
        <fullName evidence="1">Uncharacterized protein</fullName>
    </submittedName>
</protein>
<dbReference type="AlphaFoldDB" id="Q88NT7"/>
<proteinExistence type="predicted"/>
<reference evidence="1 2" key="2">
    <citation type="journal article" date="2016" name="Environ. Microbiol.">
        <title>The revisited genome of Pseudomonas putida KT2440 enlightens its value as a robust metabolic chassis.</title>
        <authorList>
            <person name="Belda E."/>
            <person name="van Heck R.G."/>
            <person name="Lopez-Sanchez M.J."/>
            <person name="Cruveiller S."/>
            <person name="Barbe V."/>
            <person name="Fraser C."/>
            <person name="Klenk H.P."/>
            <person name="Petersen J."/>
            <person name="Morgat A."/>
            <person name="Nikel P.I."/>
            <person name="Vallenet D."/>
            <person name="Rouy Z."/>
            <person name="Sekowska A."/>
            <person name="Martins Dos Santos V.A."/>
            <person name="de Lorenzo V."/>
            <person name="Danchin A."/>
            <person name="Medigue C."/>
        </authorList>
    </citation>
    <scope>NUCLEOTIDE SEQUENCE [LARGE SCALE GENOMIC DNA]</scope>
    <source>
        <strain evidence="2">ATCC 47054 / DSM 6125 / CFBP 8728 / NCIMB 11950 / KT2440</strain>
    </source>
</reference>
<dbReference type="HOGENOM" id="CLU_655312_0_0_6"/>
<reference evidence="1 2" key="1">
    <citation type="journal article" date="2002" name="Environ. Microbiol.">
        <title>Complete genome sequence and comparative analysis of the metabolically versatile Pseudomonas putida KT2440.</title>
        <authorList>
            <person name="Nelson K.E."/>
            <person name="Weinel C."/>
            <person name="Paulsen I.T."/>
            <person name="Dodson R.J."/>
            <person name="Hilbert H."/>
            <person name="Martins dos Santos V.A."/>
            <person name="Fouts D.E."/>
            <person name="Gill S.R."/>
            <person name="Pop M."/>
            <person name="Holmes M."/>
            <person name="Brinkac L."/>
            <person name="Beanan M."/>
            <person name="DeBoy R.T."/>
            <person name="Daugherty S."/>
            <person name="Kolonay J."/>
            <person name="Madupu R."/>
            <person name="Nelson W."/>
            <person name="White O."/>
            <person name="Peterson J."/>
            <person name="Khouri H."/>
            <person name="Hance I."/>
            <person name="Chris Lee P."/>
            <person name="Holtzapple E."/>
            <person name="Scanlan D."/>
            <person name="Tran K."/>
            <person name="Moazzez A."/>
            <person name="Utterback T."/>
            <person name="Rizzo M."/>
            <person name="Lee K."/>
            <person name="Kosack D."/>
            <person name="Moestl D."/>
            <person name="Wedler H."/>
            <person name="Lauber J."/>
            <person name="Stjepandic D."/>
            <person name="Hoheisel J."/>
            <person name="Straetz M."/>
            <person name="Heim S."/>
            <person name="Kiewitz C."/>
            <person name="Eisen J.A."/>
            <person name="Timmis K.N."/>
            <person name="Dusterhoft A."/>
            <person name="Tummler B."/>
            <person name="Fraser C.M."/>
        </authorList>
    </citation>
    <scope>NUCLEOTIDE SEQUENCE [LARGE SCALE GENOMIC DNA]</scope>
    <source>
        <strain evidence="2">ATCC 47054 / DSM 6125 / CFBP 8728 / NCIMB 11950 / KT2440</strain>
    </source>
</reference>
<dbReference type="KEGG" id="ppu:PP_1117"/>
<dbReference type="PATRIC" id="fig|160488.4.peg.1185"/>
<sequence>MSKVTQPKHTTKSRRPVCKACKKRFTTSVATAKYCSNKCGATTRNKSKRIDPLEKALKSAFFYYIAGECLRAQTIEILRGHTLESLCELHEVYKNNMKWNGYGDTSTYELSHIAPVKGSQTLGLLFAENLVSAPKALNRAHGAKHYGFGKSVSRFSLDPKHSVNKSFNSPSAVVEKVIKYLGKDLVQEVVKACKIKPTQRSQLTEWIIDNYNPSDESHRAALPDPEKVHDLKTRELQHIKAALIGEEAGDYVSCLAAHPADVMTHELYRLSTYRPELGIYAYALEDALATQGGDYSLFSKHHEQMLFDVLHGKSIVVMADTLEMVIGENTAYTFITYDDAGADDLPAYAVESFHFVYNPRAGAKLHRTSLAAYKATAGISHGVAVLHATFFPQAVSMAVSDGAMVVLDPWGNEVEQPPF</sequence>
<dbReference type="OrthoDB" id="6878605at2"/>
<name>Q88NT7_PSEPK</name>
<accession>Q88NT7</accession>
<evidence type="ECO:0000313" key="1">
    <source>
        <dbReference type="EMBL" id="AAN66742.1"/>
    </source>
</evidence>
<dbReference type="Proteomes" id="UP000000556">
    <property type="component" value="Chromosome"/>
</dbReference>
<gene>
    <name evidence="1" type="ordered locus">PP_1117</name>
</gene>
<keyword evidence="2" id="KW-1185">Reference proteome</keyword>
<evidence type="ECO:0000313" key="2">
    <source>
        <dbReference type="Proteomes" id="UP000000556"/>
    </source>
</evidence>
<dbReference type="RefSeq" id="WP_010952280.1">
    <property type="nucleotide sequence ID" value="NC_002947.4"/>
</dbReference>
<organism evidence="1 2">
    <name type="scientific">Pseudomonas putida (strain ATCC 47054 / DSM 6125 / CFBP 8728 / NCIMB 11950 / KT2440)</name>
    <dbReference type="NCBI Taxonomy" id="160488"/>
    <lineage>
        <taxon>Bacteria</taxon>
        <taxon>Pseudomonadati</taxon>
        <taxon>Pseudomonadota</taxon>
        <taxon>Gammaproteobacteria</taxon>
        <taxon>Pseudomonadales</taxon>
        <taxon>Pseudomonadaceae</taxon>
        <taxon>Pseudomonas</taxon>
    </lineage>
</organism>
<dbReference type="EMBL" id="AE015451">
    <property type="protein sequence ID" value="AAN66742.1"/>
    <property type="molecule type" value="Genomic_DNA"/>
</dbReference>
<dbReference type="eggNOG" id="ENOG5033DJH">
    <property type="taxonomic scope" value="Bacteria"/>
</dbReference>
<dbReference type="BioCyc" id="PPUT160488:G1G01-1194-MONOMER"/>
<dbReference type="PaxDb" id="160488-PP_1117"/>